<dbReference type="Gene3D" id="1.25.10.10">
    <property type="entry name" value="Leucine-rich Repeat Variant"/>
    <property type="match status" value="1"/>
</dbReference>
<name>A0A7S3FFJ3_9VIRI</name>
<evidence type="ECO:0000313" key="3">
    <source>
        <dbReference type="EMBL" id="CAE0145058.1"/>
    </source>
</evidence>
<feature type="compositionally biased region" description="Basic residues" evidence="1">
    <location>
        <begin position="497"/>
        <end position="506"/>
    </location>
</feature>
<dbReference type="GO" id="GO:0005634">
    <property type="term" value="C:nucleus"/>
    <property type="evidence" value="ECO:0007669"/>
    <property type="project" value="TreeGrafter"/>
</dbReference>
<dbReference type="PANTHER" id="PTHR11199:SF0">
    <property type="entry name" value="LD34181P-RELATED"/>
    <property type="match status" value="1"/>
</dbReference>
<feature type="region of interest" description="Disordered" evidence="1">
    <location>
        <begin position="1"/>
        <end position="93"/>
    </location>
</feature>
<dbReference type="Pfam" id="PF08514">
    <property type="entry name" value="STAG"/>
    <property type="match status" value="1"/>
</dbReference>
<dbReference type="SUPFAM" id="SSF48371">
    <property type="entry name" value="ARM repeat"/>
    <property type="match status" value="1"/>
</dbReference>
<dbReference type="GO" id="GO:0008278">
    <property type="term" value="C:cohesin complex"/>
    <property type="evidence" value="ECO:0007669"/>
    <property type="project" value="TreeGrafter"/>
</dbReference>
<dbReference type="Pfam" id="PF21581">
    <property type="entry name" value="SCD"/>
    <property type="match status" value="1"/>
</dbReference>
<dbReference type="InterPro" id="IPR020839">
    <property type="entry name" value="SCD"/>
</dbReference>
<dbReference type="Pfam" id="PF24571">
    <property type="entry name" value="HEAT_SCC3-SA"/>
    <property type="match status" value="1"/>
</dbReference>
<protein>
    <recommendedName>
        <fullName evidence="2">SCD domain-containing protein</fullName>
    </recommendedName>
</protein>
<dbReference type="InterPro" id="IPR013721">
    <property type="entry name" value="STAG"/>
</dbReference>
<dbReference type="EMBL" id="HBHY01015725">
    <property type="protein sequence ID" value="CAE0145058.1"/>
    <property type="molecule type" value="Transcribed_RNA"/>
</dbReference>
<organism evidence="3">
    <name type="scientific">Prasinoderma singulare</name>
    <dbReference type="NCBI Taxonomy" id="676789"/>
    <lineage>
        <taxon>Eukaryota</taxon>
        <taxon>Viridiplantae</taxon>
        <taxon>Prasinodermophyta</taxon>
        <taxon>Prasinodermophyceae</taxon>
        <taxon>Prasinodermales</taxon>
        <taxon>Prasinodermaceae</taxon>
        <taxon>Prasinoderma</taxon>
    </lineage>
</organism>
<dbReference type="InterPro" id="IPR011989">
    <property type="entry name" value="ARM-like"/>
</dbReference>
<feature type="compositionally biased region" description="Acidic residues" evidence="1">
    <location>
        <begin position="1141"/>
        <end position="1150"/>
    </location>
</feature>
<dbReference type="GO" id="GO:0000785">
    <property type="term" value="C:chromatin"/>
    <property type="evidence" value="ECO:0007669"/>
    <property type="project" value="TreeGrafter"/>
</dbReference>
<gene>
    <name evidence="3" type="ORF">PSIN1315_LOCUS10169</name>
</gene>
<dbReference type="GO" id="GO:0007062">
    <property type="term" value="P:sister chromatid cohesion"/>
    <property type="evidence" value="ECO:0007669"/>
    <property type="project" value="UniProtKB-ARBA"/>
</dbReference>
<dbReference type="AlphaFoldDB" id="A0A7S3FFJ3"/>
<feature type="region of interest" description="Disordered" evidence="1">
    <location>
        <begin position="489"/>
        <end position="513"/>
    </location>
</feature>
<evidence type="ECO:0000259" key="2">
    <source>
        <dbReference type="PROSITE" id="PS51425"/>
    </source>
</evidence>
<dbReference type="InterPro" id="IPR056396">
    <property type="entry name" value="HEAT_SCC3-SA"/>
</dbReference>
<dbReference type="PANTHER" id="PTHR11199">
    <property type="entry name" value="STROMAL ANTIGEN"/>
    <property type="match status" value="1"/>
</dbReference>
<feature type="domain" description="SCD" evidence="2">
    <location>
        <begin position="334"/>
        <end position="420"/>
    </location>
</feature>
<sequence length="1226" mass="129677">MAPRRSARIKDIPEAPAPVVDSDSGGEEDEDVQMEALVEEDATAEAGSDGEEAVLAAPKKGRGRRGGRKGGKAATAPKRAAAAAKDEGTALTQSQGDSELFATVCATGAKASELKATCDVWAARLRRDEPGATRELLEFFLLACGVKDLRKKVAPVMDDEGGVDEVIEAAEESMSDANGGEDLWLPKNKKHKKLKAGFCAVWGCLVELLDGGSAQDSLLLREGAAEEGEGDGSQPRSEPSSLLESLVSYVTAASSQGPRDMRMAATHACVELTAALVGVADRVTKSRATLDRQMASKAGKTKGSETGLKAEAARLDGRLEALHSVMDALFAGVFTHRFRDMDARVRAACQEGLGRWVCAYPAHFFTESKLKYNAWLLSDNDASVRLASMSALEAIVRDLDEYAQQLEGYVTRFGPRLLQATGDTDVNVAAKAVSVLGALLRAELVAEDEVLPDIYPLLLDDAAPVRLAAAELLKEHHLDPLIATAADAGADEGGTSSKKKKATKKAAKAESAQRTTRAELTGLAEIAEELCTSGDAVDTLVDAMWGVADSLSDWSALVALLSDDGEEALDGVKRTRVAQMLSAAVRKASGVPIAAGDKNAARAFSKRTAAADAARKDATAHLITELPALLSQLGEEEETVGALAAVVPYLDLEMYGTAGEQGAAEQLAKELRGALKRHSDKVMLDECGGALRALEATDACASVAPVVIKGAAVDLAGAVRKAANAVLRGDGAAEASVALIAALRRAFVAQRQMGARLGGARAPVASLLSRVSAGELEVDSELAVALMQSSTAEVFNAVSADSKDDASTVREWASDLVDSAEALCGSSDERVRDIAASSLSDTLCLFGRCLPEDRRVDSTAEMCGKLWHACSESIRTAREKGDSDAAAAACRHALQCAGRPVFTNAIAEKEAAWLVSRMLSVWPDDDSKETAHLLKSVCARLAHSDFNGSWRAYSDALKLAFDTYATACADENDGEAGKAIERVSKLAKNLAATVKEQGVAFGKQQRKGDHTSRIAAQHATLHVVDRVLAEGVSFACEDVPESLLYLLAAMQPLLVRASRQGCQDVLELLEVKLSTIKQDSSKEWEAVGMFKAAVEEQQAKAELILAEITLGEAENNVAEDAPMGDANDNTPAALAVPAKEENEEELEEMLEEKANEETTEDETPAELEEDENEAPMSPPRRRKKASVGVALDDGVAKATRGTKRGTKAKGTAAAEAPRRQSKRRRS</sequence>
<dbReference type="InterPro" id="IPR039662">
    <property type="entry name" value="Cohesin_Scc3/SA"/>
</dbReference>
<feature type="compositionally biased region" description="Low complexity" evidence="1">
    <location>
        <begin position="72"/>
        <end position="83"/>
    </location>
</feature>
<feature type="compositionally biased region" description="Acidic residues" evidence="1">
    <location>
        <begin position="1157"/>
        <end position="1173"/>
    </location>
</feature>
<feature type="compositionally biased region" description="Acidic residues" evidence="1">
    <location>
        <begin position="24"/>
        <end position="52"/>
    </location>
</feature>
<proteinExistence type="predicted"/>
<feature type="region of interest" description="Disordered" evidence="1">
    <location>
        <begin position="1137"/>
        <end position="1226"/>
    </location>
</feature>
<dbReference type="PROSITE" id="PS51425">
    <property type="entry name" value="SCD"/>
    <property type="match status" value="1"/>
</dbReference>
<reference evidence="3" key="1">
    <citation type="submission" date="2021-01" db="EMBL/GenBank/DDBJ databases">
        <authorList>
            <person name="Corre E."/>
            <person name="Pelletier E."/>
            <person name="Niang G."/>
            <person name="Scheremetjew M."/>
            <person name="Finn R."/>
            <person name="Kale V."/>
            <person name="Holt S."/>
            <person name="Cochrane G."/>
            <person name="Meng A."/>
            <person name="Brown T."/>
            <person name="Cohen L."/>
        </authorList>
    </citation>
    <scope>NUCLEOTIDE SEQUENCE</scope>
    <source>
        <strain evidence="3">RCC927</strain>
    </source>
</reference>
<feature type="compositionally biased region" description="Basic residues" evidence="1">
    <location>
        <begin position="59"/>
        <end position="71"/>
    </location>
</feature>
<dbReference type="InterPro" id="IPR016024">
    <property type="entry name" value="ARM-type_fold"/>
</dbReference>
<dbReference type="GO" id="GO:0003682">
    <property type="term" value="F:chromatin binding"/>
    <property type="evidence" value="ECO:0007669"/>
    <property type="project" value="TreeGrafter"/>
</dbReference>
<evidence type="ECO:0000256" key="1">
    <source>
        <dbReference type="SAM" id="MobiDB-lite"/>
    </source>
</evidence>
<accession>A0A7S3FFJ3</accession>